<dbReference type="PANTHER" id="PTHR11706:SF33">
    <property type="entry name" value="NATURAL RESISTANCE-ASSOCIATED MACROPHAGE PROTEIN 2"/>
    <property type="match status" value="1"/>
</dbReference>
<dbReference type="GO" id="GO:0034755">
    <property type="term" value="P:iron ion transmembrane transport"/>
    <property type="evidence" value="ECO:0007669"/>
    <property type="project" value="TreeGrafter"/>
</dbReference>
<dbReference type="PANTHER" id="PTHR11706">
    <property type="entry name" value="SOLUTE CARRIER PROTEIN FAMILY 11 MEMBER"/>
    <property type="match status" value="1"/>
</dbReference>
<feature type="transmembrane region" description="Helical" evidence="7">
    <location>
        <begin position="203"/>
        <end position="222"/>
    </location>
</feature>
<evidence type="ECO:0000256" key="3">
    <source>
        <dbReference type="ARBA" id="ARBA00022692"/>
    </source>
</evidence>
<feature type="transmembrane region" description="Helical" evidence="7">
    <location>
        <begin position="102"/>
        <end position="121"/>
    </location>
</feature>
<keyword evidence="4 7" id="KW-1133">Transmembrane helix</keyword>
<organism evidence="8">
    <name type="scientific">freshwater metagenome</name>
    <dbReference type="NCBI Taxonomy" id="449393"/>
    <lineage>
        <taxon>unclassified sequences</taxon>
        <taxon>metagenomes</taxon>
        <taxon>ecological metagenomes</taxon>
    </lineage>
</organism>
<dbReference type="AlphaFoldDB" id="A0A6J6KQH5"/>
<feature type="transmembrane region" description="Helical" evidence="7">
    <location>
        <begin position="164"/>
        <end position="183"/>
    </location>
</feature>
<feature type="transmembrane region" description="Helical" evidence="7">
    <location>
        <begin position="404"/>
        <end position="428"/>
    </location>
</feature>
<dbReference type="EMBL" id="CAEZWD010000083">
    <property type="protein sequence ID" value="CAB4651752.1"/>
    <property type="molecule type" value="Genomic_DNA"/>
</dbReference>
<keyword evidence="5 7" id="KW-0472">Membrane</keyword>
<name>A0A6J6KQH5_9ZZZZ</name>
<evidence type="ECO:0000256" key="6">
    <source>
        <dbReference type="SAM" id="MobiDB-lite"/>
    </source>
</evidence>
<feature type="transmembrane region" description="Helical" evidence="7">
    <location>
        <begin position="345"/>
        <end position="364"/>
    </location>
</feature>
<evidence type="ECO:0000256" key="1">
    <source>
        <dbReference type="ARBA" id="ARBA00004141"/>
    </source>
</evidence>
<gene>
    <name evidence="8" type="ORF">UFOPK2171_00698</name>
</gene>
<evidence type="ECO:0000256" key="4">
    <source>
        <dbReference type="ARBA" id="ARBA00022989"/>
    </source>
</evidence>
<sequence length="430" mass="46026">MTNESDLKRDDFAGSHHPRRRQIRGAGYFSRIGPGIVTGAADDDPSGIGTYSQVGAQFGYRFLWAAPVLLPFAFAIQETCARIALVTGHGLARVIKARMPTWVLFVTVFLVALANTVNIAADLSSMAAVVNMFIPGPQLLIVVVIAILVGAAEILIPYHQYAKVLRWLCLSLLSYVAVLIVANVDWGQVLTGLTNIDVGWNRFDIAAIIAIAGTTISPYLFFWQAAEEVEASNEMPDTAMSHIRAMRGDVLVGMFSGVFVMFAIMTTTAATLNAEGITDITSPEQAAMALAPIAGDAAGIIFALGILGTGLLAVPVLAGSTAYAVSEAMDWRESLERKPSQAKQFYAVIAISMVIAVALNLMGINPMRSLVVAALLNGLTAPILMFIIWWLARDKQLLGEHVSPWWSSLLVGIGAIAMAALPILWLFAPA</sequence>
<comment type="subcellular location">
    <subcellularLocation>
        <location evidence="1">Membrane</location>
        <topology evidence="1">Multi-pass membrane protein</topology>
    </subcellularLocation>
</comment>
<dbReference type="GO" id="GO:0015086">
    <property type="term" value="F:cadmium ion transmembrane transporter activity"/>
    <property type="evidence" value="ECO:0007669"/>
    <property type="project" value="TreeGrafter"/>
</dbReference>
<proteinExistence type="predicted"/>
<feature type="compositionally biased region" description="Basic and acidic residues" evidence="6">
    <location>
        <begin position="1"/>
        <end position="14"/>
    </location>
</feature>
<keyword evidence="3 7" id="KW-0812">Transmembrane</keyword>
<protein>
    <submittedName>
        <fullName evidence="8">Unannotated protein</fullName>
    </submittedName>
</protein>
<feature type="transmembrane region" description="Helical" evidence="7">
    <location>
        <begin position="133"/>
        <end position="152"/>
    </location>
</feature>
<dbReference type="InterPro" id="IPR001046">
    <property type="entry name" value="NRAMP_fam"/>
</dbReference>
<dbReference type="GO" id="GO:0005384">
    <property type="term" value="F:manganese ion transmembrane transporter activity"/>
    <property type="evidence" value="ECO:0007669"/>
    <property type="project" value="TreeGrafter"/>
</dbReference>
<feature type="transmembrane region" description="Helical" evidence="7">
    <location>
        <begin position="250"/>
        <end position="272"/>
    </location>
</feature>
<keyword evidence="2" id="KW-0813">Transport</keyword>
<evidence type="ECO:0000256" key="2">
    <source>
        <dbReference type="ARBA" id="ARBA00022448"/>
    </source>
</evidence>
<evidence type="ECO:0000256" key="5">
    <source>
        <dbReference type="ARBA" id="ARBA00023136"/>
    </source>
</evidence>
<evidence type="ECO:0000256" key="7">
    <source>
        <dbReference type="SAM" id="Phobius"/>
    </source>
</evidence>
<feature type="transmembrane region" description="Helical" evidence="7">
    <location>
        <begin position="370"/>
        <end position="392"/>
    </location>
</feature>
<feature type="region of interest" description="Disordered" evidence="6">
    <location>
        <begin position="1"/>
        <end position="20"/>
    </location>
</feature>
<accession>A0A6J6KQH5</accession>
<dbReference type="GO" id="GO:0005886">
    <property type="term" value="C:plasma membrane"/>
    <property type="evidence" value="ECO:0007669"/>
    <property type="project" value="TreeGrafter"/>
</dbReference>
<feature type="transmembrane region" description="Helical" evidence="7">
    <location>
        <begin position="300"/>
        <end position="325"/>
    </location>
</feature>
<reference evidence="8" key="1">
    <citation type="submission" date="2020-05" db="EMBL/GenBank/DDBJ databases">
        <authorList>
            <person name="Chiriac C."/>
            <person name="Salcher M."/>
            <person name="Ghai R."/>
            <person name="Kavagutti S V."/>
        </authorList>
    </citation>
    <scope>NUCLEOTIDE SEQUENCE</scope>
</reference>
<evidence type="ECO:0000313" key="8">
    <source>
        <dbReference type="EMBL" id="CAB4651752.1"/>
    </source>
</evidence>
<dbReference type="Pfam" id="PF01566">
    <property type="entry name" value="Nramp"/>
    <property type="match status" value="1"/>
</dbReference>